<dbReference type="Gene3D" id="2.60.40.340">
    <property type="entry name" value="Rel homology domain (RHD), DNA-binding domain"/>
    <property type="match status" value="1"/>
</dbReference>
<dbReference type="Pfam" id="PF00554">
    <property type="entry name" value="RHD_DNA_bind"/>
    <property type="match status" value="1"/>
</dbReference>
<dbReference type="GO" id="GO:0003677">
    <property type="term" value="F:DNA binding"/>
    <property type="evidence" value="ECO:0007669"/>
    <property type="project" value="InterPro"/>
</dbReference>
<name>A0A1I8GSS4_9PLAT</name>
<dbReference type="InterPro" id="IPR011539">
    <property type="entry name" value="RHD_DNA_bind_dom"/>
</dbReference>
<keyword evidence="2" id="KW-1185">Reference proteome</keyword>
<organism evidence="2 3">
    <name type="scientific">Macrostomum lignano</name>
    <dbReference type="NCBI Taxonomy" id="282301"/>
    <lineage>
        <taxon>Eukaryota</taxon>
        <taxon>Metazoa</taxon>
        <taxon>Spiralia</taxon>
        <taxon>Lophotrochozoa</taxon>
        <taxon>Platyhelminthes</taxon>
        <taxon>Rhabditophora</taxon>
        <taxon>Macrostomorpha</taxon>
        <taxon>Macrostomida</taxon>
        <taxon>Macrostomidae</taxon>
        <taxon>Macrostomum</taxon>
    </lineage>
</organism>
<sequence length="344" mass="38087">MPVLEILTQPVEHHRPRYESEISTNKIGGLLLGRGSTGKDNRAFIKLKISGIDPAVHRELQLFVCVASQNGELHPYYLHGDGCRDGCFFWVKQVDYRTPSEIEIKFERLAVIRCKTSSDAIQEALKKREEQVQGCLLPNGLNQPAQKYNGRNLGSIRLVFQLSFSDNGTGYCHYLQPIFSDVIADITQMPIKEEIRVVFELSVESSETTVRVSGCVKKVMKHLIIVTVPGVQMYVNTERTKAKVLVEQNLAKTEDSTNSALTIAFLPGGWSTATQMSEATPKLSLSIAHQPTKIHRFRYLKEVSDGRMGSVLRSRAPGGKTPVAVTATVQSVSPGCKLKLVGCT</sequence>
<feature type="domain" description="RHD" evidence="1">
    <location>
        <begin position="1"/>
        <end position="185"/>
    </location>
</feature>
<reference evidence="3" key="1">
    <citation type="submission" date="2016-11" db="UniProtKB">
        <authorList>
            <consortium name="WormBaseParasite"/>
        </authorList>
    </citation>
    <scope>IDENTIFICATION</scope>
</reference>
<evidence type="ECO:0000313" key="2">
    <source>
        <dbReference type="Proteomes" id="UP000095280"/>
    </source>
</evidence>
<dbReference type="PROSITE" id="PS50254">
    <property type="entry name" value="REL_2"/>
    <property type="match status" value="1"/>
</dbReference>
<dbReference type="InterPro" id="IPR037059">
    <property type="entry name" value="RHD_DNA_bind_dom_sf"/>
</dbReference>
<dbReference type="AlphaFoldDB" id="A0A1I8GSS4"/>
<proteinExistence type="predicted"/>
<evidence type="ECO:0000313" key="3">
    <source>
        <dbReference type="WBParaSite" id="maker-uti_cns_0003009-snap-gene-0.5-mRNA-1"/>
    </source>
</evidence>
<accession>A0A1I8GSS4</accession>
<dbReference type="InterPro" id="IPR008967">
    <property type="entry name" value="p53-like_TF_DNA-bd_sf"/>
</dbReference>
<evidence type="ECO:0000259" key="1">
    <source>
        <dbReference type="PROSITE" id="PS50254"/>
    </source>
</evidence>
<dbReference type="Proteomes" id="UP000095280">
    <property type="component" value="Unplaced"/>
</dbReference>
<dbReference type="GO" id="GO:0003700">
    <property type="term" value="F:DNA-binding transcription factor activity"/>
    <property type="evidence" value="ECO:0007669"/>
    <property type="project" value="InterPro"/>
</dbReference>
<dbReference type="SUPFAM" id="SSF49417">
    <property type="entry name" value="p53-like transcription factors"/>
    <property type="match status" value="1"/>
</dbReference>
<dbReference type="WBParaSite" id="maker-uti_cns_0003009-snap-gene-0.5-mRNA-1">
    <property type="protein sequence ID" value="maker-uti_cns_0003009-snap-gene-0.5-mRNA-1"/>
    <property type="gene ID" value="maker-uti_cns_0003009-snap-gene-0.5"/>
</dbReference>
<protein>
    <submittedName>
        <fullName evidence="3">RHD domain-containing protein</fullName>
    </submittedName>
</protein>